<evidence type="ECO:0000256" key="1">
    <source>
        <dbReference type="ARBA" id="ARBA00004533"/>
    </source>
</evidence>
<evidence type="ECO:0000256" key="10">
    <source>
        <dbReference type="SAM" id="MobiDB-lite"/>
    </source>
</evidence>
<keyword evidence="7" id="KW-0653">Protein transport</keyword>
<protein>
    <submittedName>
        <fullName evidence="14">Type II secretory pathway component PulK</fullName>
    </submittedName>
</protein>
<dbReference type="InterPro" id="IPR005628">
    <property type="entry name" value="GspK"/>
</dbReference>
<dbReference type="InterPro" id="IPR049179">
    <property type="entry name" value="T2SSK_SAM-like_2nd"/>
</dbReference>
<evidence type="ECO:0000256" key="7">
    <source>
        <dbReference type="ARBA" id="ARBA00022927"/>
    </source>
</evidence>
<keyword evidence="8 11" id="KW-1133">Transmembrane helix</keyword>
<feature type="domain" description="T2SS protein K second SAM-like" evidence="12">
    <location>
        <begin position="230"/>
        <end position="278"/>
    </location>
</feature>
<keyword evidence="15" id="KW-1185">Reference proteome</keyword>
<dbReference type="InterPro" id="IPR038072">
    <property type="entry name" value="GspK_central_sf"/>
</dbReference>
<evidence type="ECO:0000256" key="4">
    <source>
        <dbReference type="ARBA" id="ARBA00022475"/>
    </source>
</evidence>
<evidence type="ECO:0000256" key="3">
    <source>
        <dbReference type="ARBA" id="ARBA00022448"/>
    </source>
</evidence>
<evidence type="ECO:0000259" key="13">
    <source>
        <dbReference type="Pfam" id="PF21687"/>
    </source>
</evidence>
<evidence type="ECO:0000313" key="15">
    <source>
        <dbReference type="Proteomes" id="UP000545037"/>
    </source>
</evidence>
<dbReference type="AlphaFoldDB" id="A0A7W9FFE2"/>
<dbReference type="EMBL" id="JACHOR010000001">
    <property type="protein sequence ID" value="MBB5745334.1"/>
    <property type="molecule type" value="Genomic_DNA"/>
</dbReference>
<dbReference type="Gene3D" id="1.10.40.60">
    <property type="entry name" value="EpsJ-like"/>
    <property type="match status" value="1"/>
</dbReference>
<evidence type="ECO:0000256" key="2">
    <source>
        <dbReference type="ARBA" id="ARBA00007246"/>
    </source>
</evidence>
<dbReference type="GO" id="GO:0009306">
    <property type="term" value="P:protein secretion"/>
    <property type="evidence" value="ECO:0007669"/>
    <property type="project" value="InterPro"/>
</dbReference>
<feature type="region of interest" description="Disordered" evidence="10">
    <location>
        <begin position="314"/>
        <end position="349"/>
    </location>
</feature>
<comment type="similarity">
    <text evidence="2">Belongs to the GSP K family.</text>
</comment>
<evidence type="ECO:0000256" key="8">
    <source>
        <dbReference type="ARBA" id="ARBA00022989"/>
    </source>
</evidence>
<feature type="transmembrane region" description="Helical" evidence="11">
    <location>
        <begin position="12"/>
        <end position="38"/>
    </location>
</feature>
<reference evidence="14 15" key="1">
    <citation type="submission" date="2020-08" db="EMBL/GenBank/DDBJ databases">
        <title>Genomic Encyclopedia of Type Strains, Phase IV (KMG-IV): sequencing the most valuable type-strain genomes for metagenomic binning, comparative biology and taxonomic classification.</title>
        <authorList>
            <person name="Goeker M."/>
        </authorList>
    </citation>
    <scope>NUCLEOTIDE SEQUENCE [LARGE SCALE GENOMIC DNA]</scope>
    <source>
        <strain evidence="14 15">DSM 4737</strain>
    </source>
</reference>
<evidence type="ECO:0000313" key="14">
    <source>
        <dbReference type="EMBL" id="MBB5745334.1"/>
    </source>
</evidence>
<dbReference type="Pfam" id="PF03934">
    <property type="entry name" value="T2SSK"/>
    <property type="match status" value="1"/>
</dbReference>
<evidence type="ECO:0000256" key="9">
    <source>
        <dbReference type="ARBA" id="ARBA00023136"/>
    </source>
</evidence>
<comment type="caution">
    <text evidence="14">The sequence shown here is derived from an EMBL/GenBank/DDBJ whole genome shotgun (WGS) entry which is preliminary data.</text>
</comment>
<dbReference type="Pfam" id="PF21687">
    <property type="entry name" value="T2SSK_1st"/>
    <property type="match status" value="1"/>
</dbReference>
<evidence type="ECO:0000256" key="5">
    <source>
        <dbReference type="ARBA" id="ARBA00022519"/>
    </source>
</evidence>
<name>A0A7W9FFE2_9CAUL</name>
<proteinExistence type="inferred from homology"/>
<dbReference type="GO" id="GO:0005886">
    <property type="term" value="C:plasma membrane"/>
    <property type="evidence" value="ECO:0007669"/>
    <property type="project" value="UniProtKB-SubCell"/>
</dbReference>
<keyword evidence="9 11" id="KW-0472">Membrane</keyword>
<organism evidence="14 15">
    <name type="scientific">Brevundimonas variabilis</name>
    <dbReference type="NCBI Taxonomy" id="74312"/>
    <lineage>
        <taxon>Bacteria</taxon>
        <taxon>Pseudomonadati</taxon>
        <taxon>Pseudomonadota</taxon>
        <taxon>Alphaproteobacteria</taxon>
        <taxon>Caulobacterales</taxon>
        <taxon>Caulobacteraceae</taxon>
        <taxon>Brevundimonas</taxon>
    </lineage>
</organism>
<dbReference type="PANTHER" id="PTHR38831:SF2">
    <property type="entry name" value="TYPE II SECRETION SYSTEM PROTEIN K"/>
    <property type="match status" value="1"/>
</dbReference>
<evidence type="ECO:0000256" key="6">
    <source>
        <dbReference type="ARBA" id="ARBA00022692"/>
    </source>
</evidence>
<comment type="subcellular location">
    <subcellularLocation>
        <location evidence="1">Cell inner membrane</location>
    </subcellularLocation>
</comment>
<dbReference type="PANTHER" id="PTHR38831">
    <property type="entry name" value="TYPE II SECRETION SYSTEM PROTEIN K"/>
    <property type="match status" value="1"/>
</dbReference>
<keyword evidence="5" id="KW-0997">Cell inner membrane</keyword>
<keyword evidence="6 11" id="KW-0812">Transmembrane</keyword>
<gene>
    <name evidence="14" type="ORF">GGR13_000906</name>
</gene>
<sequence>MISTRLRPRAGFALPAVLAVTGVVTLVFLVAITALASLNAEARSARDRIRFMQGAMTAEAAIAYLAATNPIDSQSIVIGGQRTLDVFDTASLAEDANAGVGTPSHLHLDGRSYDLAAPQSLTIQIQDQAGLINLAALDSFAQRRLFGLIGVAENEAPQLIAAFRDYVDTDDLRQIDGAEAAQYGTDGPANRPLRRASEWLSVKGARAAVDPALWRRIRPDLVYDRTSNGVNVNTMTPAAIAVVFGLSAEQAQAAIRARRQAPFLSINAFETVTGQANLGDPERVYTFPTRRMVYTIHDSRSPWTYRGRLTLTPTGNEQPFWIDQTEQTEAPRRAVAPKTDATPFPDPTR</sequence>
<evidence type="ECO:0000259" key="12">
    <source>
        <dbReference type="Pfam" id="PF03934"/>
    </source>
</evidence>
<dbReference type="InterPro" id="IPR049031">
    <property type="entry name" value="T2SSK_SAM-like_1st"/>
</dbReference>
<accession>A0A7W9FFE2</accession>
<keyword evidence="3" id="KW-0813">Transport</keyword>
<evidence type="ECO:0000256" key="11">
    <source>
        <dbReference type="SAM" id="Phobius"/>
    </source>
</evidence>
<dbReference type="Proteomes" id="UP000545037">
    <property type="component" value="Unassembled WGS sequence"/>
</dbReference>
<dbReference type="SUPFAM" id="SSF158544">
    <property type="entry name" value="GspK insert domain-like"/>
    <property type="match status" value="1"/>
</dbReference>
<feature type="domain" description="T2SS protein K first SAM-like" evidence="13">
    <location>
        <begin position="142"/>
        <end position="219"/>
    </location>
</feature>
<keyword evidence="4" id="KW-1003">Cell membrane</keyword>